<gene>
    <name evidence="1" type="ORF">GMARGA_LOCUS41028</name>
</gene>
<reference evidence="1 2" key="1">
    <citation type="submission" date="2021-06" db="EMBL/GenBank/DDBJ databases">
        <authorList>
            <person name="Kallberg Y."/>
            <person name="Tangrot J."/>
            <person name="Rosling A."/>
        </authorList>
    </citation>
    <scope>NUCLEOTIDE SEQUENCE [LARGE SCALE GENOMIC DNA]</scope>
    <source>
        <strain evidence="1 2">120-4 pot B 10/14</strain>
    </source>
</reference>
<organism evidence="1 2">
    <name type="scientific">Gigaspora margarita</name>
    <dbReference type="NCBI Taxonomy" id="4874"/>
    <lineage>
        <taxon>Eukaryota</taxon>
        <taxon>Fungi</taxon>
        <taxon>Fungi incertae sedis</taxon>
        <taxon>Mucoromycota</taxon>
        <taxon>Glomeromycotina</taxon>
        <taxon>Glomeromycetes</taxon>
        <taxon>Diversisporales</taxon>
        <taxon>Gigasporaceae</taxon>
        <taxon>Gigaspora</taxon>
    </lineage>
</organism>
<evidence type="ECO:0000313" key="2">
    <source>
        <dbReference type="Proteomes" id="UP000789901"/>
    </source>
</evidence>
<keyword evidence="2" id="KW-1185">Reference proteome</keyword>
<feature type="non-terminal residue" evidence="1">
    <location>
        <position position="56"/>
    </location>
</feature>
<feature type="non-terminal residue" evidence="1">
    <location>
        <position position="1"/>
    </location>
</feature>
<comment type="caution">
    <text evidence="1">The sequence shown here is derived from an EMBL/GenBank/DDBJ whole genome shotgun (WGS) entry which is preliminary data.</text>
</comment>
<evidence type="ECO:0000313" key="1">
    <source>
        <dbReference type="EMBL" id="CAG8852020.1"/>
    </source>
</evidence>
<name>A0ABN7XBG7_GIGMA</name>
<protein>
    <submittedName>
        <fullName evidence="1">4605_t:CDS:1</fullName>
    </submittedName>
</protein>
<accession>A0ABN7XBG7</accession>
<proteinExistence type="predicted"/>
<sequence>KKAPTQLYYFFEFDTNNYNGTYVWVWLKTQITNKNFLEDPSEIDIDDTNNVLVISG</sequence>
<dbReference type="Proteomes" id="UP000789901">
    <property type="component" value="Unassembled WGS sequence"/>
</dbReference>
<dbReference type="EMBL" id="CAJVQB010109271">
    <property type="protein sequence ID" value="CAG8852020.1"/>
    <property type="molecule type" value="Genomic_DNA"/>
</dbReference>